<dbReference type="InterPro" id="IPR017907">
    <property type="entry name" value="Znf_RING_CS"/>
</dbReference>
<evidence type="ECO:0000256" key="1">
    <source>
        <dbReference type="ARBA" id="ARBA00004286"/>
    </source>
</evidence>
<dbReference type="ExpressionAtlas" id="A0A654ENB1">
    <property type="expression patterns" value="baseline and differential"/>
</dbReference>
<keyword evidence="2" id="KW-0158">Chromosome</keyword>
<keyword evidence="5" id="KW-0862">Zinc</keyword>
<dbReference type="GO" id="GO:0005694">
    <property type="term" value="C:chromosome"/>
    <property type="evidence" value="ECO:0007669"/>
    <property type="project" value="UniProtKB-SubCell"/>
</dbReference>
<feature type="region of interest" description="Disordered" evidence="8">
    <location>
        <begin position="270"/>
        <end position="291"/>
    </location>
</feature>
<proteinExistence type="predicted"/>
<dbReference type="InterPro" id="IPR018957">
    <property type="entry name" value="Znf_C3HC4_RING-type"/>
</dbReference>
<dbReference type="SUPFAM" id="SSF52113">
    <property type="entry name" value="BRCT domain"/>
    <property type="match status" value="1"/>
</dbReference>
<evidence type="ECO:0000256" key="2">
    <source>
        <dbReference type="ARBA" id="ARBA00022454"/>
    </source>
</evidence>
<dbReference type="Gene3D" id="3.40.50.10190">
    <property type="entry name" value="BRCT domain"/>
    <property type="match status" value="1"/>
</dbReference>
<evidence type="ECO:0000256" key="8">
    <source>
        <dbReference type="SAM" id="MobiDB-lite"/>
    </source>
</evidence>
<dbReference type="OrthoDB" id="251770at2759"/>
<dbReference type="Gene3D" id="3.30.40.10">
    <property type="entry name" value="Zinc/RING finger domain, C3HC4 (zinc finger)"/>
    <property type="match status" value="1"/>
</dbReference>
<dbReference type="PROSITE" id="PS50172">
    <property type="entry name" value="BRCT"/>
    <property type="match status" value="1"/>
</dbReference>
<dbReference type="AlphaFoldDB" id="A0A654ENB1"/>
<dbReference type="Proteomes" id="UP000426265">
    <property type="component" value="Unassembled WGS sequence"/>
</dbReference>
<evidence type="ECO:0000256" key="5">
    <source>
        <dbReference type="ARBA" id="ARBA00022833"/>
    </source>
</evidence>
<dbReference type="Proteomes" id="UP000434276">
    <property type="component" value="Unassembled WGS sequence"/>
</dbReference>
<evidence type="ECO:0000256" key="7">
    <source>
        <dbReference type="PROSITE-ProRule" id="PRU00175"/>
    </source>
</evidence>
<reference evidence="12 13" key="1">
    <citation type="submission" date="2019-11" db="EMBL/GenBank/DDBJ databases">
        <authorList>
            <person name="Jiao W.-B."/>
            <person name="Schneeberger K."/>
        </authorList>
    </citation>
    <scope>NUCLEOTIDE SEQUENCE [LARGE SCALE GENOMIC DNA]</scope>
    <source>
        <strain evidence="13">cv. An-1</strain>
        <strain evidence="14">cv. C24</strain>
    </source>
</reference>
<dbReference type="PROSITE" id="PS00518">
    <property type="entry name" value="ZF_RING_1"/>
    <property type="match status" value="1"/>
</dbReference>
<dbReference type="PANTHER" id="PTHR47776">
    <property type="entry name" value="F5A8.9 PROTEIN"/>
    <property type="match status" value="1"/>
</dbReference>
<dbReference type="InterPro" id="IPR001357">
    <property type="entry name" value="BRCT_dom"/>
</dbReference>
<feature type="region of interest" description="Disordered" evidence="8">
    <location>
        <begin position="148"/>
        <end position="219"/>
    </location>
</feature>
<dbReference type="EMBL" id="CACRSJ010000104">
    <property type="protein sequence ID" value="VYS50258.1"/>
    <property type="molecule type" value="Genomic_DNA"/>
</dbReference>
<comment type="subcellular location">
    <subcellularLocation>
        <location evidence="1">Chromosome</location>
    </subcellularLocation>
</comment>
<dbReference type="InterPro" id="IPR001841">
    <property type="entry name" value="Znf_RING"/>
</dbReference>
<dbReference type="GO" id="GO:0008270">
    <property type="term" value="F:zinc ion binding"/>
    <property type="evidence" value="ECO:0007669"/>
    <property type="project" value="UniProtKB-KW"/>
</dbReference>
<dbReference type="PANTHER" id="PTHR47776:SF2">
    <property type="entry name" value="RING-TYPE E3 UBIQUITIN TRANSFERASE BRCA1"/>
    <property type="match status" value="1"/>
</dbReference>
<evidence type="ECO:0000256" key="6">
    <source>
        <dbReference type="ARBA" id="ARBA00031556"/>
    </source>
</evidence>
<name>A0A654ENB1_ARATH</name>
<gene>
    <name evidence="12" type="ORF">AN1_LOCUS5728</name>
    <name evidence="11" type="ORF">C24_LOCUS5618</name>
</gene>
<dbReference type="SMART" id="SM00292">
    <property type="entry name" value="BRCT"/>
    <property type="match status" value="1"/>
</dbReference>
<dbReference type="OMA" id="IRGMESV"/>
<evidence type="ECO:0000313" key="13">
    <source>
        <dbReference type="Proteomes" id="UP000426265"/>
    </source>
</evidence>
<evidence type="ECO:0000313" key="14">
    <source>
        <dbReference type="Proteomes" id="UP000434276"/>
    </source>
</evidence>
<evidence type="ECO:0000259" key="9">
    <source>
        <dbReference type="PROSITE" id="PS50089"/>
    </source>
</evidence>
<keyword evidence="4 7" id="KW-0863">Zinc-finger</keyword>
<evidence type="ECO:0000313" key="12">
    <source>
        <dbReference type="EMBL" id="VYS50258.1"/>
    </source>
</evidence>
<sequence length="453" mass="51930">MENVVATVSGYHGSDRFKLIKLISHSGASYVGAMSRSITHLVCWKFEGKKYDLAKKFGTVVVNHRWVEECVKEGRRVSETPYMFDSGEEVGPLMIELPAVSEEAKVTKKVNKASETFDKYFSNGGENRSGSTSELATWMEKNVEANRHSVRLRTKRPSSILENKENSGVAESSRKGKKRVVKQRSYRNLIDLESDEESDNNHHDNSDENQNETQDHREPADENVRGFVFEQGETSALRHPGDLATPNWDVDEIEESENWSHSAVFKRPRSFSPEIKPQDDDESTREETEATEKAPAQVSCIICWTEFSSSRGILPCGHRFCYSCIQKWADRLVSERKKTTCPLCKSNFITITKIEDADSSDQKIYSQTVPDLSSTNNILVVLPEEEEQRQTLNPLTRASGCSRCYLTEPEELLIRCHLCNFRRIHSYCLDPYLLPWTCNHCNDLQMMYHRRNY</sequence>
<accession>A0A654ENB1</accession>
<organism evidence="12 13">
    <name type="scientific">Arabidopsis thaliana</name>
    <name type="common">Mouse-ear cress</name>
    <dbReference type="NCBI Taxonomy" id="3702"/>
    <lineage>
        <taxon>Eukaryota</taxon>
        <taxon>Viridiplantae</taxon>
        <taxon>Streptophyta</taxon>
        <taxon>Embryophyta</taxon>
        <taxon>Tracheophyta</taxon>
        <taxon>Spermatophyta</taxon>
        <taxon>Magnoliopsida</taxon>
        <taxon>eudicotyledons</taxon>
        <taxon>Gunneridae</taxon>
        <taxon>Pentapetalae</taxon>
        <taxon>rosids</taxon>
        <taxon>malvids</taxon>
        <taxon>Brassicales</taxon>
        <taxon>Brassicaceae</taxon>
        <taxon>Camelineae</taxon>
        <taxon>Arabidopsis</taxon>
    </lineage>
</organism>
<dbReference type="KEGG" id="ath:AT1G67180"/>
<dbReference type="PROSITE" id="PS50089">
    <property type="entry name" value="ZF_RING_2"/>
    <property type="match status" value="1"/>
</dbReference>
<feature type="domain" description="BRCT" evidence="10">
    <location>
        <begin position="1"/>
        <end position="84"/>
    </location>
</feature>
<feature type="compositionally biased region" description="Basic residues" evidence="8">
    <location>
        <begin position="175"/>
        <end position="185"/>
    </location>
</feature>
<dbReference type="Pfam" id="PF00097">
    <property type="entry name" value="zf-C3HC4"/>
    <property type="match status" value="1"/>
</dbReference>
<evidence type="ECO:0000259" key="10">
    <source>
        <dbReference type="PROSITE" id="PS50172"/>
    </source>
</evidence>
<dbReference type="EMBL" id="CACSHJ010000087">
    <property type="protein sequence ID" value="CAA0320893.1"/>
    <property type="molecule type" value="Genomic_DNA"/>
</dbReference>
<evidence type="ECO:0000256" key="4">
    <source>
        <dbReference type="ARBA" id="ARBA00022771"/>
    </source>
</evidence>
<dbReference type="Pfam" id="PF12738">
    <property type="entry name" value="PTCB-BRCT"/>
    <property type="match status" value="1"/>
</dbReference>
<dbReference type="InterPro" id="IPR036420">
    <property type="entry name" value="BRCT_dom_sf"/>
</dbReference>
<protein>
    <recommendedName>
        <fullName evidence="6">RING-type E3 ubiquitin transferase BRCA1</fullName>
    </recommendedName>
</protein>
<keyword evidence="3" id="KW-0479">Metal-binding</keyword>
<evidence type="ECO:0000256" key="3">
    <source>
        <dbReference type="ARBA" id="ARBA00022723"/>
    </source>
</evidence>
<dbReference type="SMART" id="SM00184">
    <property type="entry name" value="RING"/>
    <property type="match status" value="1"/>
</dbReference>
<feature type="domain" description="RING-type" evidence="9">
    <location>
        <begin position="300"/>
        <end position="345"/>
    </location>
</feature>
<dbReference type="SUPFAM" id="SSF57850">
    <property type="entry name" value="RING/U-box"/>
    <property type="match status" value="1"/>
</dbReference>
<dbReference type="RefSeq" id="NP_176889.1">
    <property type="nucleotide sequence ID" value="NM_105388.3"/>
</dbReference>
<dbReference type="SMR" id="A0A654ENB1"/>
<evidence type="ECO:0000313" key="11">
    <source>
        <dbReference type="EMBL" id="CAA0320893.1"/>
    </source>
</evidence>
<dbReference type="RefSeq" id="NP_001322040.1">
    <property type="nucleotide sequence ID" value="NM_001334277.1"/>
</dbReference>
<dbReference type="InterPro" id="IPR013083">
    <property type="entry name" value="Znf_RING/FYVE/PHD"/>
</dbReference>